<dbReference type="EMBL" id="CP073355">
    <property type="protein sequence ID" value="URA11403.1"/>
    <property type="molecule type" value="Genomic_DNA"/>
</dbReference>
<feature type="binding site" evidence="8">
    <location>
        <begin position="75"/>
        <end position="77"/>
    </location>
    <ligand>
        <name>GTP</name>
        <dbReference type="ChEBI" id="CHEBI:37565"/>
    </ligand>
</feature>
<evidence type="ECO:0000313" key="9">
    <source>
        <dbReference type="EMBL" id="URA11403.1"/>
    </source>
</evidence>
<dbReference type="GO" id="GO:0044208">
    <property type="term" value="P:'de novo' AMP biosynthetic process"/>
    <property type="evidence" value="ECO:0007669"/>
    <property type="project" value="UniProtKB-UniRule"/>
</dbReference>
<comment type="subcellular location">
    <subcellularLocation>
        <location evidence="8">Cytoplasm</location>
    </subcellularLocation>
</comment>
<evidence type="ECO:0000256" key="3">
    <source>
        <dbReference type="ARBA" id="ARBA00022723"/>
    </source>
</evidence>
<comment type="function">
    <text evidence="8">Plays an important role in the de novo pathway of purine nucleotide biosynthesis. Catalyzes the first committed step in the biosynthesis of AMP from IMP.</text>
</comment>
<sequence length="172" mass="19413">MDVANVVGITKAYCTRVGEGPFPTELTDTIGERLRKQGNEYGSTTGRPRRCGWFDAVITRYALGVNGVSEIFLTKLDVLDGIDEIKVAVAYEIERNGKKEKIDYPPQSWEELSRCQPVYVTLPGWKGKTAGISRYYQLPVEAQHYVEFLEMQLGKKISYISVGQDRADVIER</sequence>
<protein>
    <recommendedName>
        <fullName evidence="8">Adenylosuccinate synthetase</fullName>
        <shortName evidence="8">AMPSase</shortName>
        <shortName evidence="8">AdSS</shortName>
        <ecNumber evidence="8">6.3.4.4</ecNumber>
    </recommendedName>
    <alternativeName>
        <fullName evidence="8">IMP--aspartate ligase</fullName>
    </alternativeName>
</protein>
<dbReference type="HAMAP" id="MF_00011">
    <property type="entry name" value="Adenylosucc_synth"/>
    <property type="match status" value="1"/>
</dbReference>
<dbReference type="InterPro" id="IPR042111">
    <property type="entry name" value="Adenylosuccinate_synth_dom3"/>
</dbReference>
<dbReference type="EC" id="6.3.4.4" evidence="8"/>
<comment type="similarity">
    <text evidence="8">Belongs to the adenylosuccinate synthetase family.</text>
</comment>
<evidence type="ECO:0000256" key="5">
    <source>
        <dbReference type="ARBA" id="ARBA00022755"/>
    </source>
</evidence>
<keyword evidence="3 8" id="KW-0479">Metal-binding</keyword>
<gene>
    <name evidence="8" type="primary">purA</name>
    <name evidence="9" type="ORF">KDW03_10110</name>
</gene>
<evidence type="ECO:0000256" key="7">
    <source>
        <dbReference type="ARBA" id="ARBA00023134"/>
    </source>
</evidence>
<dbReference type="InterPro" id="IPR027417">
    <property type="entry name" value="P-loop_NTPase"/>
</dbReference>
<evidence type="ECO:0000256" key="4">
    <source>
        <dbReference type="ARBA" id="ARBA00022741"/>
    </source>
</evidence>
<name>A0AAX3BGX4_9SPIR</name>
<keyword evidence="10" id="KW-1185">Reference proteome</keyword>
<dbReference type="Proteomes" id="UP001056539">
    <property type="component" value="Chromosome"/>
</dbReference>
<feature type="binding site" evidence="8">
    <location>
        <position position="49"/>
    </location>
    <ligand>
        <name>GTP</name>
        <dbReference type="ChEBI" id="CHEBI:37565"/>
    </ligand>
</feature>
<dbReference type="PANTHER" id="PTHR11846">
    <property type="entry name" value="ADENYLOSUCCINATE SYNTHETASE"/>
    <property type="match status" value="1"/>
</dbReference>
<dbReference type="Pfam" id="PF00709">
    <property type="entry name" value="Adenylsucc_synt"/>
    <property type="match status" value="1"/>
</dbReference>
<feature type="binding site" evidence="8">
    <location>
        <begin position="43"/>
        <end position="49"/>
    </location>
    <ligand>
        <name>substrate</name>
    </ligand>
</feature>
<dbReference type="SUPFAM" id="SSF52540">
    <property type="entry name" value="P-loop containing nucleoside triphosphate hydrolases"/>
    <property type="match status" value="1"/>
</dbReference>
<accession>A0AAX3BGX4</accession>
<feature type="binding site" description="in other chain" evidence="8">
    <location>
        <position position="47"/>
    </location>
    <ligand>
        <name>IMP</name>
        <dbReference type="ChEBI" id="CHEBI:58053"/>
        <note>ligand shared between dimeric partners</note>
    </ligand>
</feature>
<evidence type="ECO:0000313" key="10">
    <source>
        <dbReference type="Proteomes" id="UP001056539"/>
    </source>
</evidence>
<comment type="caution">
    <text evidence="8">Lacks conserved residue(s) required for the propagation of feature annotation.</text>
</comment>
<keyword evidence="4 8" id="KW-0547">Nucleotide-binding</keyword>
<evidence type="ECO:0000256" key="2">
    <source>
        <dbReference type="ARBA" id="ARBA00022598"/>
    </source>
</evidence>
<dbReference type="AlphaFoldDB" id="A0AAX3BGX4"/>
<evidence type="ECO:0000256" key="8">
    <source>
        <dbReference type="HAMAP-Rule" id="MF_00011"/>
    </source>
</evidence>
<comment type="catalytic activity">
    <reaction evidence="8">
        <text>IMP + L-aspartate + GTP = N(6)-(1,2-dicarboxyethyl)-AMP + GDP + phosphate + 2 H(+)</text>
        <dbReference type="Rhea" id="RHEA:15753"/>
        <dbReference type="ChEBI" id="CHEBI:15378"/>
        <dbReference type="ChEBI" id="CHEBI:29991"/>
        <dbReference type="ChEBI" id="CHEBI:37565"/>
        <dbReference type="ChEBI" id="CHEBI:43474"/>
        <dbReference type="ChEBI" id="CHEBI:57567"/>
        <dbReference type="ChEBI" id="CHEBI:58053"/>
        <dbReference type="ChEBI" id="CHEBI:58189"/>
        <dbReference type="EC" id="6.3.4.4"/>
    </reaction>
</comment>
<dbReference type="KEGG" id="taqu:KDW03_10110"/>
<keyword evidence="2 8" id="KW-0436">Ligase</keyword>
<dbReference type="GO" id="GO:0046040">
    <property type="term" value="P:IMP metabolic process"/>
    <property type="evidence" value="ECO:0007669"/>
    <property type="project" value="TreeGrafter"/>
</dbReference>
<dbReference type="FunFam" id="3.90.170.10:FF:000001">
    <property type="entry name" value="Adenylosuccinate synthetase"/>
    <property type="match status" value="1"/>
</dbReference>
<comment type="subunit">
    <text evidence="1 8">Homodimer.</text>
</comment>
<dbReference type="GO" id="GO:0000287">
    <property type="term" value="F:magnesium ion binding"/>
    <property type="evidence" value="ECO:0007669"/>
    <property type="project" value="UniProtKB-UniRule"/>
</dbReference>
<evidence type="ECO:0000256" key="6">
    <source>
        <dbReference type="ARBA" id="ARBA00022842"/>
    </source>
</evidence>
<dbReference type="GO" id="GO:0005525">
    <property type="term" value="F:GTP binding"/>
    <property type="evidence" value="ECO:0007669"/>
    <property type="project" value="UniProtKB-UniRule"/>
</dbReference>
<keyword evidence="7 8" id="KW-0342">GTP-binding</keyword>
<keyword evidence="8" id="KW-0963">Cytoplasm</keyword>
<feature type="binding site" evidence="8">
    <location>
        <begin position="161"/>
        <end position="163"/>
    </location>
    <ligand>
        <name>GTP</name>
        <dbReference type="ChEBI" id="CHEBI:37565"/>
    </ligand>
</feature>
<proteinExistence type="inferred from homology"/>
<comment type="pathway">
    <text evidence="8">Purine metabolism; AMP biosynthesis via de novo pathway; AMP from IMP: step 1/2.</text>
</comment>
<dbReference type="GO" id="GO:0004019">
    <property type="term" value="F:adenylosuccinate synthase activity"/>
    <property type="evidence" value="ECO:0007669"/>
    <property type="project" value="UniProtKB-UniRule"/>
</dbReference>
<organism evidence="9 10">
    <name type="scientific">Thermospira aquatica</name>
    <dbReference type="NCBI Taxonomy" id="2828656"/>
    <lineage>
        <taxon>Bacteria</taxon>
        <taxon>Pseudomonadati</taxon>
        <taxon>Spirochaetota</taxon>
        <taxon>Spirochaetia</taxon>
        <taxon>Brevinematales</taxon>
        <taxon>Thermospiraceae</taxon>
        <taxon>Thermospira</taxon>
    </lineage>
</organism>
<comment type="cofactor">
    <cofactor evidence="8">
        <name>Mg(2+)</name>
        <dbReference type="ChEBI" id="CHEBI:18420"/>
    </cofactor>
    <text evidence="8">Binds 1 Mg(2+) ion per subunit.</text>
</comment>
<dbReference type="SMART" id="SM00788">
    <property type="entry name" value="Adenylsucc_synt"/>
    <property type="match status" value="1"/>
</dbReference>
<reference evidence="9" key="2">
    <citation type="submission" date="2022-06" db="EMBL/GenBank/DDBJ databases">
        <title>Thermospira aquatica gen. nov., sp. nov.</title>
        <authorList>
            <person name="Ben Ali Gam Z."/>
            <person name="Labat M."/>
        </authorList>
    </citation>
    <scope>NUCLEOTIDE SEQUENCE</scope>
    <source>
        <strain evidence="9">F1F22</strain>
    </source>
</reference>
<dbReference type="InterPro" id="IPR001114">
    <property type="entry name" value="Adenylosuccinate_synthetase"/>
</dbReference>
<dbReference type="PANTHER" id="PTHR11846:SF0">
    <property type="entry name" value="ADENYLOSUCCINATE SYNTHETASE"/>
    <property type="match status" value="1"/>
</dbReference>
<dbReference type="Gene3D" id="3.90.170.10">
    <property type="entry name" value="Adenylosuccinate Synthetase, subunit A, domain 3"/>
    <property type="match status" value="1"/>
</dbReference>
<dbReference type="GO" id="GO:0005737">
    <property type="term" value="C:cytoplasm"/>
    <property type="evidence" value="ECO:0007669"/>
    <property type="project" value="UniProtKB-SubCell"/>
</dbReference>
<evidence type="ECO:0000256" key="1">
    <source>
        <dbReference type="ARBA" id="ARBA00011738"/>
    </source>
</evidence>
<reference evidence="9" key="1">
    <citation type="submission" date="2021-04" db="EMBL/GenBank/DDBJ databases">
        <authorList>
            <person name="Postec A."/>
        </authorList>
    </citation>
    <scope>NUCLEOTIDE SEQUENCE</scope>
    <source>
        <strain evidence="9">F1F22</strain>
    </source>
</reference>
<keyword evidence="6 8" id="KW-0460">Magnesium</keyword>
<keyword evidence="5 8" id="KW-0658">Purine biosynthesis</keyword>